<evidence type="ECO:0000313" key="1">
    <source>
        <dbReference type="EMBL" id="XCG51150.1"/>
    </source>
</evidence>
<proteinExistence type="predicted"/>
<accession>A0AAU8CWI5</accession>
<dbReference type="RefSeq" id="WP_353641339.1">
    <property type="nucleotide sequence ID" value="NZ_CP159253.1"/>
</dbReference>
<name>A0AAU8CWI5_9HYPH</name>
<gene>
    <name evidence="1" type="ORF">ABVK50_12030</name>
</gene>
<sequence length="94" mass="10230">MTAQIDPRVLKLAERLDHLVAEEARLMQARAAHIAKAERADSDIMDACRAVGEASDAIAQAKFAGASELTARRKLERAAAQLAKVMRKHGRGPR</sequence>
<organism evidence="1">
    <name type="scientific">Mesorhizobium sp. WSM2240</name>
    <dbReference type="NCBI Taxonomy" id="3228851"/>
    <lineage>
        <taxon>Bacteria</taxon>
        <taxon>Pseudomonadati</taxon>
        <taxon>Pseudomonadota</taxon>
        <taxon>Alphaproteobacteria</taxon>
        <taxon>Hyphomicrobiales</taxon>
        <taxon>Phyllobacteriaceae</taxon>
        <taxon>Mesorhizobium</taxon>
    </lineage>
</organism>
<protein>
    <submittedName>
        <fullName evidence="1">Uncharacterized protein</fullName>
    </submittedName>
</protein>
<reference evidence="1" key="1">
    <citation type="submission" date="2024-06" db="EMBL/GenBank/DDBJ databases">
        <title>Mesorhizobium karijinii sp. nov., a symbiont of the iconic Swainsona formosa from arid Australia.</title>
        <authorList>
            <person name="Hill Y.J."/>
            <person name="Watkin E.L.J."/>
            <person name="O'Hara G.W."/>
            <person name="Terpolilli J."/>
            <person name="Tye M.L."/>
            <person name="Kohlmeier M.G."/>
        </authorList>
    </citation>
    <scope>NUCLEOTIDE SEQUENCE</scope>
    <source>
        <strain evidence="1">WSM2240</strain>
    </source>
</reference>
<dbReference type="AlphaFoldDB" id="A0AAU8CWI5"/>
<dbReference type="EMBL" id="CP159253">
    <property type="protein sequence ID" value="XCG51150.1"/>
    <property type="molecule type" value="Genomic_DNA"/>
</dbReference>